<name>A0ABN2Y1F3_9MICC</name>
<dbReference type="EMBL" id="BAAAQA010000022">
    <property type="protein sequence ID" value="GAA2120080.1"/>
    <property type="molecule type" value="Genomic_DNA"/>
</dbReference>
<evidence type="ECO:0000256" key="1">
    <source>
        <dbReference type="SAM" id="MobiDB-lite"/>
    </source>
</evidence>
<proteinExistence type="predicted"/>
<evidence type="ECO:0000313" key="3">
    <source>
        <dbReference type="Proteomes" id="UP001500166"/>
    </source>
</evidence>
<gene>
    <name evidence="2" type="ORF">GCM10009824_21450</name>
</gene>
<comment type="caution">
    <text evidence="2">The sequence shown here is derived from an EMBL/GenBank/DDBJ whole genome shotgun (WGS) entry which is preliminary data.</text>
</comment>
<dbReference type="Proteomes" id="UP001500166">
    <property type="component" value="Unassembled WGS sequence"/>
</dbReference>
<accession>A0ABN2Y1F3</accession>
<feature type="region of interest" description="Disordered" evidence="1">
    <location>
        <begin position="67"/>
        <end position="90"/>
    </location>
</feature>
<protein>
    <submittedName>
        <fullName evidence="2">Uncharacterized protein</fullName>
    </submittedName>
</protein>
<sequence length="134" mass="14762">MCPDGNEPYVRAVVAHEAVLRLRKSIAVLAHRLRATQSPPAHADVRRRMDQLGEGFLHAMHDPAPYGADAESAQVRSTSGEPRSRYPELHDGWKAPEGSLRFGLLYIIILIGALPHGSSRICWNSRPTDFAAIS</sequence>
<keyword evidence="3" id="KW-1185">Reference proteome</keyword>
<evidence type="ECO:0000313" key="2">
    <source>
        <dbReference type="EMBL" id="GAA2120080.1"/>
    </source>
</evidence>
<organism evidence="2 3">
    <name type="scientific">Kocuria atrinae</name>
    <dbReference type="NCBI Taxonomy" id="592377"/>
    <lineage>
        <taxon>Bacteria</taxon>
        <taxon>Bacillati</taxon>
        <taxon>Actinomycetota</taxon>
        <taxon>Actinomycetes</taxon>
        <taxon>Micrococcales</taxon>
        <taxon>Micrococcaceae</taxon>
        <taxon>Kocuria</taxon>
    </lineage>
</organism>
<reference evidence="2 3" key="1">
    <citation type="journal article" date="2019" name="Int. J. Syst. Evol. Microbiol.">
        <title>The Global Catalogue of Microorganisms (GCM) 10K type strain sequencing project: providing services to taxonomists for standard genome sequencing and annotation.</title>
        <authorList>
            <consortium name="The Broad Institute Genomics Platform"/>
            <consortium name="The Broad Institute Genome Sequencing Center for Infectious Disease"/>
            <person name="Wu L."/>
            <person name="Ma J."/>
        </authorList>
    </citation>
    <scope>NUCLEOTIDE SEQUENCE [LARGE SCALE GENOMIC DNA]</scope>
    <source>
        <strain evidence="2 3">JCM 15914</strain>
    </source>
</reference>